<dbReference type="OrthoDB" id="3872677at2"/>
<organism evidence="2 3">
    <name type="scientific">Spongiactinospora rosea</name>
    <dbReference type="NCBI Taxonomy" id="2248750"/>
    <lineage>
        <taxon>Bacteria</taxon>
        <taxon>Bacillati</taxon>
        <taxon>Actinomycetota</taxon>
        <taxon>Actinomycetes</taxon>
        <taxon>Streptosporangiales</taxon>
        <taxon>Streptosporangiaceae</taxon>
        <taxon>Spongiactinospora</taxon>
    </lineage>
</organism>
<dbReference type="NCBIfam" id="NF041681">
    <property type="entry name" value="HGxxPAAW"/>
    <property type="match status" value="1"/>
</dbReference>
<dbReference type="AlphaFoldDB" id="A0A366M2B4"/>
<comment type="caution">
    <text evidence="2">The sequence shown here is derived from an EMBL/GenBank/DDBJ whole genome shotgun (WGS) entry which is preliminary data.</text>
</comment>
<name>A0A366M2B4_9ACTN</name>
<evidence type="ECO:0000313" key="2">
    <source>
        <dbReference type="EMBL" id="RBQ20378.1"/>
    </source>
</evidence>
<keyword evidence="1" id="KW-1133">Transmembrane helix</keyword>
<dbReference type="Pfam" id="PF20447">
    <property type="entry name" value="DUF6704"/>
    <property type="match status" value="1"/>
</dbReference>
<sequence length="68" mass="6858">MAGKDPTNDHGSPAAWTTVAIMLIGSTVSGLALIWDSPTIFFSGLGVVVAGGIVGKVMQMMGLGKQPA</sequence>
<keyword evidence="1" id="KW-0812">Transmembrane</keyword>
<gene>
    <name evidence="2" type="ORF">DP939_11360</name>
</gene>
<dbReference type="EMBL" id="QMEY01000003">
    <property type="protein sequence ID" value="RBQ20378.1"/>
    <property type="molecule type" value="Genomic_DNA"/>
</dbReference>
<accession>A0A366M2B4</accession>
<keyword evidence="1" id="KW-0472">Membrane</keyword>
<evidence type="ECO:0000313" key="3">
    <source>
        <dbReference type="Proteomes" id="UP000253303"/>
    </source>
</evidence>
<protein>
    <submittedName>
        <fullName evidence="2">Uncharacterized protein</fullName>
    </submittedName>
</protein>
<dbReference type="Proteomes" id="UP000253303">
    <property type="component" value="Unassembled WGS sequence"/>
</dbReference>
<keyword evidence="3" id="KW-1185">Reference proteome</keyword>
<feature type="transmembrane region" description="Helical" evidence="1">
    <location>
        <begin position="12"/>
        <end position="34"/>
    </location>
</feature>
<evidence type="ECO:0000256" key="1">
    <source>
        <dbReference type="SAM" id="Phobius"/>
    </source>
</evidence>
<reference evidence="2 3" key="1">
    <citation type="submission" date="2018-06" db="EMBL/GenBank/DDBJ databases">
        <title>Sphaerisporangium craniellae sp. nov., isolated from a marine sponge in the South China Sea.</title>
        <authorList>
            <person name="Li L."/>
        </authorList>
    </citation>
    <scope>NUCLEOTIDE SEQUENCE [LARGE SCALE GENOMIC DNA]</scope>
    <source>
        <strain evidence="2 3">LHW63015</strain>
    </source>
</reference>
<proteinExistence type="predicted"/>
<feature type="transmembrane region" description="Helical" evidence="1">
    <location>
        <begin position="40"/>
        <end position="58"/>
    </location>
</feature>
<dbReference type="InterPro" id="IPR046550">
    <property type="entry name" value="DUF6704"/>
</dbReference>